<evidence type="ECO:0000313" key="1">
    <source>
        <dbReference type="EMBL" id="MCF4122822.1"/>
    </source>
</evidence>
<dbReference type="Proteomes" id="UP001165405">
    <property type="component" value="Unassembled WGS sequence"/>
</dbReference>
<dbReference type="InterPro" id="IPR036689">
    <property type="entry name" value="ESAT-6-like_sf"/>
</dbReference>
<dbReference type="RefSeq" id="WP_236090615.1">
    <property type="nucleotide sequence ID" value="NZ_JAKGSG010000049.1"/>
</dbReference>
<dbReference type="EMBL" id="JAKGSG010000049">
    <property type="protein sequence ID" value="MCF4122822.1"/>
    <property type="molecule type" value="Genomic_DNA"/>
</dbReference>
<keyword evidence="2" id="KW-1185">Reference proteome</keyword>
<reference evidence="1" key="1">
    <citation type="submission" date="2022-01" db="EMBL/GenBank/DDBJ databases">
        <title>Antribacter sp. nov., isolated from Guizhou of China.</title>
        <authorList>
            <person name="Chengliang C."/>
            <person name="Ya Z."/>
        </authorList>
    </citation>
    <scope>NUCLEOTIDE SEQUENCE</scope>
    <source>
        <strain evidence="1">KLBMP 9083</strain>
    </source>
</reference>
<accession>A0AA41UAL9</accession>
<comment type="caution">
    <text evidence="1">The sequence shown here is derived from an EMBL/GenBank/DDBJ whole genome shotgun (WGS) entry which is preliminary data.</text>
</comment>
<gene>
    <name evidence="1" type="ORF">L1785_17740</name>
</gene>
<organism evidence="1 2">
    <name type="scientific">Antribacter soli</name>
    <dbReference type="NCBI Taxonomy" id="2910976"/>
    <lineage>
        <taxon>Bacteria</taxon>
        <taxon>Bacillati</taxon>
        <taxon>Actinomycetota</taxon>
        <taxon>Actinomycetes</taxon>
        <taxon>Micrococcales</taxon>
        <taxon>Promicromonosporaceae</taxon>
        <taxon>Antribacter</taxon>
    </lineage>
</organism>
<dbReference type="SUPFAM" id="SSF140453">
    <property type="entry name" value="EsxAB dimer-like"/>
    <property type="match status" value="1"/>
</dbReference>
<dbReference type="AlphaFoldDB" id="A0AA41UAL9"/>
<name>A0AA41UAL9_9MICO</name>
<dbReference type="Gene3D" id="1.10.287.1060">
    <property type="entry name" value="ESAT-6-like"/>
    <property type="match status" value="1"/>
</dbReference>
<protein>
    <submittedName>
        <fullName evidence="1">WXG100 family type VII secretion target</fullName>
    </submittedName>
</protein>
<sequence>MVAEGGNVFGLDVEAVRSLANTLRTQAEQVRTVVTTITTQMSQTEWNGPDAVQFQEEWDGTHATKLNEIAAALETYGTTADNNAANQEDTSNTYS</sequence>
<evidence type="ECO:0000313" key="2">
    <source>
        <dbReference type="Proteomes" id="UP001165405"/>
    </source>
</evidence>
<proteinExistence type="predicted"/>